<sequence length="483" mass="52913">MGHWFARGVQSAIFHYASCAPCTGAMRRRKRNKQAAKEHAAKKALEAEQPEHYFQPSPSTTNPYWTEEIAMGPGPPPRRRGKSSRTESRRVNTVGTQSSAGSRDGSSLIISPHAGGDPMRSDDTLSDDNWNRRRYQREDEDLWGLGDEDPKVRPGRQQSTAGSSIGLAGIPQPESTRSSEQTYYTARLPPVNDLHPPIVSTLSKNPADMRWMLQPPPKAAIMNGKERASNRSRSGSGASSKLDVNSHRQVGHRRLEERLQRTSSRSGTPDTSSLSRASSSNYQRMPSAPNSRPASSGAHRAVNRGPPLKIHTEAAKSSDTIVYTPTMPADSAISGISHRHSRAALSTIISSGSLSPPAMASPLYPSITSPSSGENSPPATRTAQKRYDGLSDAINPVAITKPDRTVVRDSSLKLLQEVVSPSALLNSRFIRAPAVEARFKLPAADSTENFELEKGKQHWWRTEEGWITPTTPRDKSMRWSVDF</sequence>
<accession>R7YGL8</accession>
<feature type="region of interest" description="Disordered" evidence="1">
    <location>
        <begin position="30"/>
        <end position="181"/>
    </location>
</feature>
<dbReference type="EMBL" id="JH767554">
    <property type="protein sequence ID" value="EON61035.1"/>
    <property type="molecule type" value="Genomic_DNA"/>
</dbReference>
<dbReference type="eggNOG" id="ENOG502SM8K">
    <property type="taxonomic scope" value="Eukaryota"/>
</dbReference>
<dbReference type="GeneID" id="19897556"/>
<feature type="compositionally biased region" description="Low complexity" evidence="1">
    <location>
        <begin position="231"/>
        <end position="240"/>
    </location>
</feature>
<dbReference type="RefSeq" id="XP_007776352.1">
    <property type="nucleotide sequence ID" value="XM_007778162.1"/>
</dbReference>
<feature type="region of interest" description="Disordered" evidence="1">
    <location>
        <begin position="222"/>
        <end position="309"/>
    </location>
</feature>
<dbReference type="AlphaFoldDB" id="R7YGL8"/>
<feature type="compositionally biased region" description="Polar residues" evidence="1">
    <location>
        <begin position="91"/>
        <end position="109"/>
    </location>
</feature>
<dbReference type="HOGENOM" id="CLU_044491_0_0_1"/>
<evidence type="ECO:0000313" key="2">
    <source>
        <dbReference type="EMBL" id="EON61035.1"/>
    </source>
</evidence>
<reference evidence="3" key="1">
    <citation type="submission" date="2012-06" db="EMBL/GenBank/DDBJ databases">
        <title>The genome sequence of Coniosporium apollinis CBS 100218.</title>
        <authorList>
            <consortium name="The Broad Institute Genome Sequencing Platform"/>
            <person name="Cuomo C."/>
            <person name="Gorbushina A."/>
            <person name="Noack S."/>
            <person name="Walker B."/>
            <person name="Young S.K."/>
            <person name="Zeng Q."/>
            <person name="Gargeya S."/>
            <person name="Fitzgerald M."/>
            <person name="Haas B."/>
            <person name="Abouelleil A."/>
            <person name="Alvarado L."/>
            <person name="Arachchi H.M."/>
            <person name="Berlin A.M."/>
            <person name="Chapman S.B."/>
            <person name="Goldberg J."/>
            <person name="Griggs A."/>
            <person name="Gujja S."/>
            <person name="Hansen M."/>
            <person name="Howarth C."/>
            <person name="Imamovic A."/>
            <person name="Larimer J."/>
            <person name="McCowan C."/>
            <person name="Montmayeur A."/>
            <person name="Murphy C."/>
            <person name="Neiman D."/>
            <person name="Pearson M."/>
            <person name="Priest M."/>
            <person name="Roberts A."/>
            <person name="Saif S."/>
            <person name="Shea T."/>
            <person name="Sisk P."/>
            <person name="Sykes S."/>
            <person name="Wortman J."/>
            <person name="Nusbaum C."/>
            <person name="Birren B."/>
        </authorList>
    </citation>
    <scope>NUCLEOTIDE SEQUENCE [LARGE SCALE GENOMIC DNA]</scope>
    <source>
        <strain evidence="3">CBS 100218</strain>
    </source>
</reference>
<organism evidence="2 3">
    <name type="scientific">Coniosporium apollinis (strain CBS 100218)</name>
    <name type="common">Rock-inhabiting black yeast</name>
    <dbReference type="NCBI Taxonomy" id="1168221"/>
    <lineage>
        <taxon>Eukaryota</taxon>
        <taxon>Fungi</taxon>
        <taxon>Dikarya</taxon>
        <taxon>Ascomycota</taxon>
        <taxon>Pezizomycotina</taxon>
        <taxon>Dothideomycetes</taxon>
        <taxon>Dothideomycetes incertae sedis</taxon>
        <taxon>Coniosporium</taxon>
    </lineage>
</organism>
<feature type="compositionally biased region" description="Basic and acidic residues" evidence="1">
    <location>
        <begin position="35"/>
        <end position="51"/>
    </location>
</feature>
<dbReference type="OrthoDB" id="506431at2759"/>
<proteinExistence type="predicted"/>
<feature type="region of interest" description="Disordered" evidence="1">
    <location>
        <begin position="360"/>
        <end position="389"/>
    </location>
</feature>
<dbReference type="OMA" id="ENRWMLQ"/>
<protein>
    <submittedName>
        <fullName evidence="2">Uncharacterized protein</fullName>
    </submittedName>
</protein>
<evidence type="ECO:0000256" key="1">
    <source>
        <dbReference type="SAM" id="MobiDB-lite"/>
    </source>
</evidence>
<evidence type="ECO:0000313" key="3">
    <source>
        <dbReference type="Proteomes" id="UP000016924"/>
    </source>
</evidence>
<keyword evidence="3" id="KW-1185">Reference proteome</keyword>
<feature type="compositionally biased region" description="Polar residues" evidence="1">
    <location>
        <begin position="366"/>
        <end position="382"/>
    </location>
</feature>
<feature type="compositionally biased region" description="Polar residues" evidence="1">
    <location>
        <begin position="261"/>
        <end position="294"/>
    </location>
</feature>
<dbReference type="Proteomes" id="UP000016924">
    <property type="component" value="Unassembled WGS sequence"/>
</dbReference>
<name>R7YGL8_CONA1</name>
<gene>
    <name evidence="2" type="ORF">W97_00245</name>
</gene>